<dbReference type="AlphaFoldDB" id="A0AAV4EW54"/>
<reference evidence="4 5" key="1">
    <citation type="journal article" date="2021" name="Elife">
        <title>Chloroplast acquisition without the gene transfer in kleptoplastic sea slugs, Plakobranchus ocellatus.</title>
        <authorList>
            <person name="Maeda T."/>
            <person name="Takahashi S."/>
            <person name="Yoshida T."/>
            <person name="Shimamura S."/>
            <person name="Takaki Y."/>
            <person name="Nagai Y."/>
            <person name="Toyoda A."/>
            <person name="Suzuki Y."/>
            <person name="Arimoto A."/>
            <person name="Ishii H."/>
            <person name="Satoh N."/>
            <person name="Nishiyama T."/>
            <person name="Hasebe M."/>
            <person name="Maruyama T."/>
            <person name="Minagawa J."/>
            <person name="Obokata J."/>
            <person name="Shigenobu S."/>
        </authorList>
    </citation>
    <scope>NUCLEOTIDE SEQUENCE [LARGE SCALE GENOMIC DNA]</scope>
</reference>
<dbReference type="Pfam" id="PF22456">
    <property type="entry name" value="PqqF-like_C_4"/>
    <property type="match status" value="1"/>
</dbReference>
<dbReference type="InterPro" id="IPR032632">
    <property type="entry name" value="Peptidase_M16_M"/>
</dbReference>
<evidence type="ECO:0000313" key="4">
    <source>
        <dbReference type="EMBL" id="GFR65147.1"/>
    </source>
</evidence>
<dbReference type="PANTHER" id="PTHR43690">
    <property type="entry name" value="NARDILYSIN"/>
    <property type="match status" value="1"/>
</dbReference>
<evidence type="ECO:0000259" key="2">
    <source>
        <dbReference type="Pfam" id="PF16187"/>
    </source>
</evidence>
<organism evidence="4 5">
    <name type="scientific">Elysia marginata</name>
    <dbReference type="NCBI Taxonomy" id="1093978"/>
    <lineage>
        <taxon>Eukaryota</taxon>
        <taxon>Metazoa</taxon>
        <taxon>Spiralia</taxon>
        <taxon>Lophotrochozoa</taxon>
        <taxon>Mollusca</taxon>
        <taxon>Gastropoda</taxon>
        <taxon>Heterobranchia</taxon>
        <taxon>Euthyneura</taxon>
        <taxon>Panpulmonata</taxon>
        <taxon>Sacoglossa</taxon>
        <taxon>Placobranchoidea</taxon>
        <taxon>Plakobranchidae</taxon>
        <taxon>Elysia</taxon>
    </lineage>
</organism>
<dbReference type="InterPro" id="IPR011249">
    <property type="entry name" value="Metalloenz_LuxS/M16"/>
</dbReference>
<dbReference type="SUPFAM" id="SSF63411">
    <property type="entry name" value="LuxS/MPP-like metallohydrolase"/>
    <property type="match status" value="3"/>
</dbReference>
<evidence type="ECO:0000259" key="3">
    <source>
        <dbReference type="Pfam" id="PF22456"/>
    </source>
</evidence>
<proteinExistence type="predicted"/>
<dbReference type="Gene3D" id="3.30.830.10">
    <property type="entry name" value="Metalloenzyme, LuxS/M16 peptidase-like"/>
    <property type="match status" value="3"/>
</dbReference>
<dbReference type="PANTHER" id="PTHR43690:SF18">
    <property type="entry name" value="INSULIN-DEGRADING ENZYME-RELATED"/>
    <property type="match status" value="1"/>
</dbReference>
<evidence type="ECO:0000256" key="1">
    <source>
        <dbReference type="ARBA" id="ARBA00022723"/>
    </source>
</evidence>
<dbReference type="InterPro" id="IPR054734">
    <property type="entry name" value="PqqF-like_C_4"/>
</dbReference>
<dbReference type="GO" id="GO:0046872">
    <property type="term" value="F:metal ion binding"/>
    <property type="evidence" value="ECO:0007669"/>
    <property type="project" value="UniProtKB-KW"/>
</dbReference>
<keyword evidence="5" id="KW-1185">Reference proteome</keyword>
<comment type="caution">
    <text evidence="4">The sequence shown here is derived from an EMBL/GenBank/DDBJ whole genome shotgun (WGS) entry which is preliminary data.</text>
</comment>
<dbReference type="Proteomes" id="UP000762676">
    <property type="component" value="Unassembled WGS sequence"/>
</dbReference>
<dbReference type="EMBL" id="BMAT01007483">
    <property type="protein sequence ID" value="GFR65147.1"/>
    <property type="molecule type" value="Genomic_DNA"/>
</dbReference>
<dbReference type="InterPro" id="IPR050626">
    <property type="entry name" value="Peptidase_M16"/>
</dbReference>
<name>A0AAV4EW54_9GAST</name>
<dbReference type="Pfam" id="PF16187">
    <property type="entry name" value="Peptidase_M16_M"/>
    <property type="match status" value="1"/>
</dbReference>
<accession>A0AAV4EW54</accession>
<feature type="domain" description="Peptidase M16 middle/third" evidence="2">
    <location>
        <begin position="1"/>
        <end position="258"/>
    </location>
</feature>
<feature type="domain" description="Coenzyme PQQ synthesis protein F-like C-terminal lobe" evidence="3">
    <location>
        <begin position="366"/>
        <end position="466"/>
    </location>
</feature>
<keyword evidence="1" id="KW-0479">Metal-binding</keyword>
<evidence type="ECO:0000313" key="5">
    <source>
        <dbReference type="Proteomes" id="UP000762676"/>
    </source>
</evidence>
<protein>
    <submittedName>
        <fullName evidence="4">Insulin-degrading enzyme</fullName>
    </submittedName>
</protein>
<gene>
    <name evidence="4" type="ORF">ElyMa_003648900</name>
</gene>
<sequence length="597" mass="67999">MHMFPPEHYLCGRTLFFEYNEQLVLDCLDFLRPQGMLVLLFNKSYSNMVNMAEEPWHGARYKCQDFDSPLISKLNNLGLNPDLSVPDPNPYIATNFSLVKAKKSTLYPVVVMNEASCRVWYKKDNNFFLPNAFIHFNLISSTLSKSYENVALSDVFLTLLLQFLTETLHNATLAGYEYSVEGSPEGIVFVIGGYSEKIKVVTKDTIHALQSLEVDEECFKSVVSHLKQVYIDALLNPLECARAVRYSLLENKDPSLLERFEQMDDLRFPKLLDYIEEFYQTLFVEALVTGNLSLKDAVEVGGMLKKLVKKPLAEKDFPKPSVMELPEGDFKCLIPAINKEDTNSCVMHYFQQGPGTFLSACLNDTLAALMTEPLFNNLRTKHQLGYSVFCQPAAIHAITGFVIVVESQANKFSMEYIDDLMNKFLKDFEKTLENLPLDKVNSVIESQASQLSSEDGDLYGEATRFWHEIATGAYVFDRPDQQRLAMDLVTRESLLEWLRLMTTDKRRKLTLMVEGCTRNNCKTTAPPTAQPLENIKSLMKNLRTCPVNNWETSQSVAKNSRQAAVHHQSQDHGQILITNLCDFKSKLKVLPYHVTRE</sequence>